<evidence type="ECO:0000313" key="7">
    <source>
        <dbReference type="Proteomes" id="UP000091820"/>
    </source>
</evidence>
<keyword evidence="3" id="KW-0964">Secreted</keyword>
<dbReference type="PRINTS" id="PR00821">
    <property type="entry name" value="TAGLIPASE"/>
</dbReference>
<dbReference type="GO" id="GO:0016298">
    <property type="term" value="F:lipase activity"/>
    <property type="evidence" value="ECO:0007669"/>
    <property type="project" value="InterPro"/>
</dbReference>
<dbReference type="SUPFAM" id="SSF53474">
    <property type="entry name" value="alpha/beta-Hydrolases"/>
    <property type="match status" value="1"/>
</dbReference>
<dbReference type="CDD" id="cd00707">
    <property type="entry name" value="Pancreat_lipase_like"/>
    <property type="match status" value="1"/>
</dbReference>
<reference evidence="6" key="2">
    <citation type="submission" date="2020-05" db="UniProtKB">
        <authorList>
            <consortium name="EnsemblMetazoa"/>
        </authorList>
    </citation>
    <scope>IDENTIFICATION</scope>
    <source>
        <strain evidence="6">IAEA</strain>
    </source>
</reference>
<sequence>MHFFLYKRDFPDCGREIRVDDDESLNLSGFNAEHPTRILVHGWLTSSNGSFNRIVKNAYMNLTKIQTNLSIDPNEIINFENDVNSNLFRDFNIIIVDWATIGSNINYFSVVNMIDKLGLYLTEFLLYLQLKANLHISDCYIIGHSMGSHIAGSVGRQLKPQRINTIFALDPAGPKFRNLRSDQRLSSSDAVYVEVIHTSDILGIQQDIGHASFYANFGKSQKNCYKFGCSHRRAYHYFAESITSKLGFWGMKCEKVSEDTWILYNEEEEFRMGGEPSTPKNGTFYVKTNDKPPYALGRWTIIV</sequence>
<dbReference type="InterPro" id="IPR033906">
    <property type="entry name" value="Lipase_N"/>
</dbReference>
<dbReference type="GO" id="GO:0016042">
    <property type="term" value="P:lipid catabolic process"/>
    <property type="evidence" value="ECO:0007669"/>
    <property type="project" value="TreeGrafter"/>
</dbReference>
<dbReference type="InterPro" id="IPR000734">
    <property type="entry name" value="TAG_lipase"/>
</dbReference>
<dbReference type="VEuPathDB" id="VectorBase:GBRI017195"/>
<proteinExistence type="inferred from homology"/>
<evidence type="ECO:0000256" key="2">
    <source>
        <dbReference type="ARBA" id="ARBA00010701"/>
    </source>
</evidence>
<keyword evidence="7" id="KW-1185">Reference proteome</keyword>
<evidence type="ECO:0000313" key="6">
    <source>
        <dbReference type="EnsemblMetazoa" id="GBRI017195-PA"/>
    </source>
</evidence>
<accession>A0A1A9WEZ9</accession>
<evidence type="ECO:0000259" key="5">
    <source>
        <dbReference type="Pfam" id="PF00151"/>
    </source>
</evidence>
<dbReference type="EnsemblMetazoa" id="GBRI017195-RA">
    <property type="protein sequence ID" value="GBRI017195-PA"/>
    <property type="gene ID" value="GBRI017195"/>
</dbReference>
<organism evidence="6 7">
    <name type="scientific">Glossina brevipalpis</name>
    <dbReference type="NCBI Taxonomy" id="37001"/>
    <lineage>
        <taxon>Eukaryota</taxon>
        <taxon>Metazoa</taxon>
        <taxon>Ecdysozoa</taxon>
        <taxon>Arthropoda</taxon>
        <taxon>Hexapoda</taxon>
        <taxon>Insecta</taxon>
        <taxon>Pterygota</taxon>
        <taxon>Neoptera</taxon>
        <taxon>Endopterygota</taxon>
        <taxon>Diptera</taxon>
        <taxon>Brachycera</taxon>
        <taxon>Muscomorpha</taxon>
        <taxon>Hippoboscoidea</taxon>
        <taxon>Glossinidae</taxon>
        <taxon>Glossina</taxon>
    </lineage>
</organism>
<name>A0A1A9WEZ9_9MUSC</name>
<dbReference type="InterPro" id="IPR029058">
    <property type="entry name" value="AB_hydrolase_fold"/>
</dbReference>
<dbReference type="PANTHER" id="PTHR11610">
    <property type="entry name" value="LIPASE"/>
    <property type="match status" value="1"/>
</dbReference>
<comment type="subcellular location">
    <subcellularLocation>
        <location evidence="1">Secreted</location>
    </subcellularLocation>
</comment>
<dbReference type="GO" id="GO:0005615">
    <property type="term" value="C:extracellular space"/>
    <property type="evidence" value="ECO:0007669"/>
    <property type="project" value="TreeGrafter"/>
</dbReference>
<dbReference type="Gene3D" id="3.40.50.1820">
    <property type="entry name" value="alpha/beta hydrolase"/>
    <property type="match status" value="1"/>
</dbReference>
<evidence type="ECO:0000256" key="1">
    <source>
        <dbReference type="ARBA" id="ARBA00004613"/>
    </source>
</evidence>
<reference evidence="7" key="1">
    <citation type="submission" date="2014-03" db="EMBL/GenBank/DDBJ databases">
        <authorList>
            <person name="Aksoy S."/>
            <person name="Warren W."/>
            <person name="Wilson R.K."/>
        </authorList>
    </citation>
    <scope>NUCLEOTIDE SEQUENCE [LARGE SCALE GENOMIC DNA]</scope>
    <source>
        <strain evidence="7">IAEA</strain>
    </source>
</reference>
<dbReference type="PRINTS" id="PR00825">
    <property type="entry name" value="DOLALLERGEN"/>
</dbReference>
<dbReference type="STRING" id="37001.A0A1A9WEZ9"/>
<dbReference type="InterPro" id="IPR002334">
    <property type="entry name" value="Allerg_PlipaseA1"/>
</dbReference>
<dbReference type="Pfam" id="PF00151">
    <property type="entry name" value="Lipase"/>
    <property type="match status" value="1"/>
</dbReference>
<comment type="similarity">
    <text evidence="2 4">Belongs to the AB hydrolase superfamily. Lipase family.</text>
</comment>
<evidence type="ECO:0000256" key="4">
    <source>
        <dbReference type="RuleBase" id="RU004262"/>
    </source>
</evidence>
<dbReference type="GO" id="GO:0017171">
    <property type="term" value="F:serine hydrolase activity"/>
    <property type="evidence" value="ECO:0007669"/>
    <property type="project" value="TreeGrafter"/>
</dbReference>
<dbReference type="AlphaFoldDB" id="A0A1A9WEZ9"/>
<dbReference type="PANTHER" id="PTHR11610:SF173">
    <property type="entry name" value="LIPASE DOMAIN-CONTAINING PROTEIN-RELATED"/>
    <property type="match status" value="1"/>
</dbReference>
<dbReference type="Proteomes" id="UP000091820">
    <property type="component" value="Unassembled WGS sequence"/>
</dbReference>
<dbReference type="InterPro" id="IPR013818">
    <property type="entry name" value="Lipase"/>
</dbReference>
<protein>
    <recommendedName>
        <fullName evidence="5">Lipase domain-containing protein</fullName>
    </recommendedName>
</protein>
<evidence type="ECO:0000256" key="3">
    <source>
        <dbReference type="ARBA" id="ARBA00022525"/>
    </source>
</evidence>
<feature type="domain" description="Lipase" evidence="5">
    <location>
        <begin position="2"/>
        <end position="293"/>
    </location>
</feature>